<dbReference type="GO" id="GO:0089718">
    <property type="term" value="P:amino acid import across plasma membrane"/>
    <property type="evidence" value="ECO:0007669"/>
    <property type="project" value="TreeGrafter"/>
</dbReference>
<keyword evidence="11" id="KW-0325">Glycoprotein</keyword>
<keyword evidence="3 16" id="KW-0813">Transport</keyword>
<dbReference type="InterPro" id="IPR037272">
    <property type="entry name" value="SNS_sf"/>
</dbReference>
<evidence type="ECO:0000256" key="15">
    <source>
        <dbReference type="PIRSR" id="PIRSR600175-2"/>
    </source>
</evidence>
<feature type="transmembrane region" description="Helical" evidence="17">
    <location>
        <begin position="202"/>
        <end position="221"/>
    </location>
</feature>
<evidence type="ECO:0000256" key="16">
    <source>
        <dbReference type="RuleBase" id="RU003732"/>
    </source>
</evidence>
<keyword evidence="10 17" id="KW-0472">Membrane</keyword>
<keyword evidence="4 16" id="KW-0812">Transmembrane</keyword>
<keyword evidence="8 14" id="KW-0915">Sodium</keyword>
<keyword evidence="19" id="KW-1185">Reference proteome</keyword>
<gene>
    <name evidence="18" type="ORF">ILUMI_04379</name>
</gene>
<evidence type="ECO:0000256" key="13">
    <source>
        <dbReference type="ARBA" id="ARBA00037785"/>
    </source>
</evidence>
<sequence>MDPVQQWSDFLQFLISCVSMSVGLGNLWRFPFIVYENGGGAFLFSYIIIQFVFGIPLYFLELGLGQFSSKASLKMFHSLAPAFTGVGALQVFATVCACSYYSPILAVMGYYFVKSFTAALPWGICFSQYEDICLASSNSTVLKNMTSSTELFFTKYLFNEPENLDYGIGIPDWRLALGLFLTWFGTFFVLTKGMRTSGKTPYFFGLYPYFTLFIMLGVSISQKGSANGLSYFFRFHWNQLLDARVSCNFFLVKISTFWFF</sequence>
<protein>
    <recommendedName>
        <fullName evidence="16">Transporter</fullName>
    </recommendedName>
</protein>
<evidence type="ECO:0000256" key="8">
    <source>
        <dbReference type="ARBA" id="ARBA00023053"/>
    </source>
</evidence>
<evidence type="ECO:0000256" key="4">
    <source>
        <dbReference type="ARBA" id="ARBA00022692"/>
    </source>
</evidence>
<evidence type="ECO:0000256" key="1">
    <source>
        <dbReference type="ARBA" id="ARBA00004141"/>
    </source>
</evidence>
<evidence type="ECO:0000256" key="9">
    <source>
        <dbReference type="ARBA" id="ARBA00023065"/>
    </source>
</evidence>
<evidence type="ECO:0000313" key="19">
    <source>
        <dbReference type="Proteomes" id="UP000801492"/>
    </source>
</evidence>
<dbReference type="OrthoDB" id="6581954at2759"/>
<feature type="disulfide bond" evidence="15">
    <location>
        <begin position="125"/>
        <end position="133"/>
    </location>
</feature>
<evidence type="ECO:0000256" key="10">
    <source>
        <dbReference type="ARBA" id="ARBA00023136"/>
    </source>
</evidence>
<keyword evidence="9" id="KW-0406">Ion transport</keyword>
<proteinExistence type="inferred from homology"/>
<comment type="caution">
    <text evidence="18">The sequence shown here is derived from an EMBL/GenBank/DDBJ whole genome shotgun (WGS) entry which is preliminary data.</text>
</comment>
<dbReference type="PROSITE" id="PS00610">
    <property type="entry name" value="NA_NEUROTRAN_SYMP_1"/>
    <property type="match status" value="1"/>
</dbReference>
<evidence type="ECO:0000256" key="11">
    <source>
        <dbReference type="ARBA" id="ARBA00023180"/>
    </source>
</evidence>
<dbReference type="PROSITE" id="PS50267">
    <property type="entry name" value="NA_NEUROTRAN_SYMP_3"/>
    <property type="match status" value="1"/>
</dbReference>
<feature type="transmembrane region" description="Helical" evidence="17">
    <location>
        <begin position="80"/>
        <end position="113"/>
    </location>
</feature>
<dbReference type="GO" id="GO:0005886">
    <property type="term" value="C:plasma membrane"/>
    <property type="evidence" value="ECO:0007669"/>
    <property type="project" value="TreeGrafter"/>
</dbReference>
<feature type="transmembrane region" description="Helical" evidence="17">
    <location>
        <begin position="173"/>
        <end position="190"/>
    </location>
</feature>
<evidence type="ECO:0000256" key="14">
    <source>
        <dbReference type="PIRSR" id="PIRSR600175-1"/>
    </source>
</evidence>
<evidence type="ECO:0000256" key="2">
    <source>
        <dbReference type="ARBA" id="ARBA00006459"/>
    </source>
</evidence>
<feature type="transmembrane region" description="Helical" evidence="17">
    <location>
        <begin position="40"/>
        <end position="60"/>
    </location>
</feature>
<dbReference type="InterPro" id="IPR000175">
    <property type="entry name" value="Na/ntran_symport"/>
</dbReference>
<dbReference type="SUPFAM" id="SSF161070">
    <property type="entry name" value="SNF-like"/>
    <property type="match status" value="1"/>
</dbReference>
<evidence type="ECO:0000256" key="3">
    <source>
        <dbReference type="ARBA" id="ARBA00022448"/>
    </source>
</evidence>
<organism evidence="18 19">
    <name type="scientific">Ignelater luminosus</name>
    <name type="common">Cucubano</name>
    <name type="synonym">Pyrophorus luminosus</name>
    <dbReference type="NCBI Taxonomy" id="2038154"/>
    <lineage>
        <taxon>Eukaryota</taxon>
        <taxon>Metazoa</taxon>
        <taxon>Ecdysozoa</taxon>
        <taxon>Arthropoda</taxon>
        <taxon>Hexapoda</taxon>
        <taxon>Insecta</taxon>
        <taxon>Pterygota</taxon>
        <taxon>Neoptera</taxon>
        <taxon>Endopterygota</taxon>
        <taxon>Coleoptera</taxon>
        <taxon>Polyphaga</taxon>
        <taxon>Elateriformia</taxon>
        <taxon>Elateroidea</taxon>
        <taxon>Elateridae</taxon>
        <taxon>Agrypninae</taxon>
        <taxon>Pyrophorini</taxon>
        <taxon>Ignelater</taxon>
    </lineage>
</organism>
<evidence type="ECO:0000313" key="18">
    <source>
        <dbReference type="EMBL" id="KAF2901806.1"/>
    </source>
</evidence>
<comment type="similarity">
    <text evidence="2 16">Belongs to the sodium:neurotransmitter symporter (SNF) (TC 2.A.22) family.</text>
</comment>
<keyword evidence="6" id="KW-0029">Amino-acid transport</keyword>
<dbReference type="AlphaFoldDB" id="A0A8K0DEG4"/>
<evidence type="ECO:0000256" key="17">
    <source>
        <dbReference type="SAM" id="Phobius"/>
    </source>
</evidence>
<evidence type="ECO:0000256" key="5">
    <source>
        <dbReference type="ARBA" id="ARBA00022847"/>
    </source>
</evidence>
<dbReference type="Pfam" id="PF00209">
    <property type="entry name" value="SNF"/>
    <property type="match status" value="1"/>
</dbReference>
<keyword evidence="5 16" id="KW-0769">Symport</keyword>
<comment type="subcellular location">
    <subcellularLocation>
        <location evidence="1">Membrane</location>
        <topology evidence="1">Multi-pass membrane protein</topology>
    </subcellularLocation>
</comment>
<dbReference type="Proteomes" id="UP000801492">
    <property type="component" value="Unassembled WGS sequence"/>
</dbReference>
<keyword evidence="14" id="KW-0479">Metal-binding</keyword>
<dbReference type="GO" id="GO:0005283">
    <property type="term" value="F:amino acid:sodium symporter activity"/>
    <property type="evidence" value="ECO:0007669"/>
    <property type="project" value="TreeGrafter"/>
</dbReference>
<feature type="binding site" evidence="14">
    <location>
        <position position="26"/>
    </location>
    <ligand>
        <name>Na(+)</name>
        <dbReference type="ChEBI" id="CHEBI:29101"/>
        <label>1</label>
    </ligand>
</feature>
<comment type="function">
    <text evidence="13">Unusual broad substrate spectrum amino acid:sodium cotransporter that promotes absorption of the D isomers of essential amino acids. Neutral amino acids are the preferred substrates, especially methionine and phenylalanine.</text>
</comment>
<evidence type="ECO:0000256" key="6">
    <source>
        <dbReference type="ARBA" id="ARBA00022970"/>
    </source>
</evidence>
<dbReference type="PANTHER" id="PTHR11616">
    <property type="entry name" value="SODIUM/CHLORIDE DEPENDENT TRANSPORTER"/>
    <property type="match status" value="1"/>
</dbReference>
<dbReference type="EMBL" id="VTPC01001489">
    <property type="protein sequence ID" value="KAF2901806.1"/>
    <property type="molecule type" value="Genomic_DNA"/>
</dbReference>
<feature type="binding site" evidence="14">
    <location>
        <position position="22"/>
    </location>
    <ligand>
        <name>Na(+)</name>
        <dbReference type="ChEBI" id="CHEBI:29101"/>
        <label>1</label>
    </ligand>
</feature>
<keyword evidence="7 17" id="KW-1133">Transmembrane helix</keyword>
<keyword evidence="12" id="KW-0739">Sodium transport</keyword>
<feature type="transmembrane region" description="Helical" evidence="17">
    <location>
        <begin position="7"/>
        <end position="28"/>
    </location>
</feature>
<keyword evidence="15" id="KW-1015">Disulfide bond</keyword>
<dbReference type="PRINTS" id="PR00176">
    <property type="entry name" value="NANEUSMPORT"/>
</dbReference>
<dbReference type="GO" id="GO:0015179">
    <property type="term" value="F:L-amino acid transmembrane transporter activity"/>
    <property type="evidence" value="ECO:0007669"/>
    <property type="project" value="TreeGrafter"/>
</dbReference>
<accession>A0A8K0DEG4</accession>
<reference evidence="18" key="1">
    <citation type="submission" date="2019-08" db="EMBL/GenBank/DDBJ databases">
        <title>The genome of the North American firefly Photinus pyralis.</title>
        <authorList>
            <consortium name="Photinus pyralis genome working group"/>
            <person name="Fallon T.R."/>
            <person name="Sander Lower S.E."/>
            <person name="Weng J.-K."/>
        </authorList>
    </citation>
    <scope>NUCLEOTIDE SEQUENCE</scope>
    <source>
        <strain evidence="18">TRF0915ILg1</strain>
        <tissue evidence="18">Whole body</tissue>
    </source>
</reference>
<evidence type="ECO:0000256" key="7">
    <source>
        <dbReference type="ARBA" id="ARBA00022989"/>
    </source>
</evidence>
<dbReference type="GO" id="GO:0046872">
    <property type="term" value="F:metal ion binding"/>
    <property type="evidence" value="ECO:0007669"/>
    <property type="project" value="UniProtKB-KW"/>
</dbReference>
<dbReference type="PANTHER" id="PTHR11616:SF321">
    <property type="entry name" value="SODIUM-DEPENDENT NUTRIENT AMINO ACID TRANSPORTER 1-RELATED"/>
    <property type="match status" value="1"/>
</dbReference>
<evidence type="ECO:0000256" key="12">
    <source>
        <dbReference type="ARBA" id="ARBA00023201"/>
    </source>
</evidence>
<name>A0A8K0DEG4_IGNLU</name>